<dbReference type="InterPro" id="IPR056670">
    <property type="entry name" value="DUF7768"/>
</dbReference>
<dbReference type="Pfam" id="PF24963">
    <property type="entry name" value="DUF7768"/>
    <property type="match status" value="1"/>
</dbReference>
<accession>A0A7G5MV73</accession>
<evidence type="ECO:0000313" key="3">
    <source>
        <dbReference type="Proteomes" id="UP000515789"/>
    </source>
</evidence>
<evidence type="ECO:0000259" key="1">
    <source>
        <dbReference type="Pfam" id="PF24963"/>
    </source>
</evidence>
<dbReference type="AlphaFoldDB" id="A0A7G5MV73"/>
<protein>
    <recommendedName>
        <fullName evidence="1">DUF7768 domain-containing protein</fullName>
    </recommendedName>
</protein>
<proteinExistence type="predicted"/>
<organism evidence="2 3">
    <name type="scientific">Blautia producta</name>
    <dbReference type="NCBI Taxonomy" id="33035"/>
    <lineage>
        <taxon>Bacteria</taxon>
        <taxon>Bacillati</taxon>
        <taxon>Bacillota</taxon>
        <taxon>Clostridia</taxon>
        <taxon>Lachnospirales</taxon>
        <taxon>Lachnospiraceae</taxon>
        <taxon>Blautia</taxon>
    </lineage>
</organism>
<evidence type="ECO:0000313" key="2">
    <source>
        <dbReference type="EMBL" id="QMW78516.1"/>
    </source>
</evidence>
<dbReference type="EMBL" id="CP039126">
    <property type="protein sequence ID" value="QMW78516.1"/>
    <property type="molecule type" value="Genomic_DNA"/>
</dbReference>
<name>A0A7G5MV73_9FIRM</name>
<reference evidence="2 3" key="1">
    <citation type="submission" date="2019-04" db="EMBL/GenBank/DDBJ databases">
        <authorList>
            <person name="Schori C."/>
            <person name="Ahrens C."/>
        </authorList>
    </citation>
    <scope>NUCLEOTIDE SEQUENCE [LARGE SCALE GENOMIC DNA]</scope>
    <source>
        <strain evidence="2 3">DSM 2950</strain>
    </source>
</reference>
<sequence>MDAGKECGVEQAMAYVCCPAEESRVKVQRYCRKIYELGYVPICPRFGFLPFLDEGEAEDQQAYNRMSHLILKRCRMVVVCGKEVTGTMNTDISTADRLHIICTTLDGLIKIKENES</sequence>
<gene>
    <name evidence="2" type="ORF">E5259_13470</name>
</gene>
<feature type="domain" description="DUF7768" evidence="1">
    <location>
        <begin position="16"/>
        <end position="101"/>
    </location>
</feature>
<dbReference type="Proteomes" id="UP000515789">
    <property type="component" value="Chromosome"/>
</dbReference>